<evidence type="ECO:0000259" key="2">
    <source>
        <dbReference type="Pfam" id="PF07883"/>
    </source>
</evidence>
<organism evidence="3 4">
    <name type="scientific">Luteolibacter pohnpeiensis</name>
    <dbReference type="NCBI Taxonomy" id="454153"/>
    <lineage>
        <taxon>Bacteria</taxon>
        <taxon>Pseudomonadati</taxon>
        <taxon>Verrucomicrobiota</taxon>
        <taxon>Verrucomicrobiia</taxon>
        <taxon>Verrucomicrobiales</taxon>
        <taxon>Verrucomicrobiaceae</taxon>
        <taxon>Luteolibacter</taxon>
    </lineage>
</organism>
<dbReference type="Proteomes" id="UP000603141">
    <property type="component" value="Unassembled WGS sequence"/>
</dbReference>
<gene>
    <name evidence="3" type="ORF">JIN85_13410</name>
</gene>
<keyword evidence="1" id="KW-0479">Metal-binding</keyword>
<dbReference type="GO" id="GO:0046872">
    <property type="term" value="F:metal ion binding"/>
    <property type="evidence" value="ECO:0007669"/>
    <property type="project" value="UniProtKB-KW"/>
</dbReference>
<evidence type="ECO:0000256" key="1">
    <source>
        <dbReference type="ARBA" id="ARBA00022723"/>
    </source>
</evidence>
<dbReference type="InterPro" id="IPR013096">
    <property type="entry name" value="Cupin_2"/>
</dbReference>
<accession>A0A934VX31</accession>
<name>A0A934VX31_9BACT</name>
<protein>
    <submittedName>
        <fullName evidence="3">Cupin domain-containing protein</fullName>
    </submittedName>
</protein>
<dbReference type="AlphaFoldDB" id="A0A934VX31"/>
<feature type="domain" description="Cupin type-2" evidence="2">
    <location>
        <begin position="41"/>
        <end position="108"/>
    </location>
</feature>
<dbReference type="EMBL" id="JAENIJ010000021">
    <property type="protein sequence ID" value="MBK1883418.1"/>
    <property type="molecule type" value="Genomic_DNA"/>
</dbReference>
<evidence type="ECO:0000313" key="3">
    <source>
        <dbReference type="EMBL" id="MBK1883418.1"/>
    </source>
</evidence>
<dbReference type="Pfam" id="PF07883">
    <property type="entry name" value="Cupin_2"/>
    <property type="match status" value="1"/>
</dbReference>
<sequence>MKRKPFITEAEAIKEDFKGRTNYWLCNPEVADAKGLQICRAVLPPGEGHNFHRHPELEEVIYVLQGKVEQWVEQEKQVLNPGEVAHIPADVVHATFNDSDEDAVILAILSPAASHGPATVDVFDDEPWKSMRG</sequence>
<dbReference type="InterPro" id="IPR051610">
    <property type="entry name" value="GPI/OXD"/>
</dbReference>
<reference evidence="3" key="1">
    <citation type="submission" date="2021-01" db="EMBL/GenBank/DDBJ databases">
        <title>Modified the classification status of verrucomicrobia.</title>
        <authorList>
            <person name="Feng X."/>
        </authorList>
    </citation>
    <scope>NUCLEOTIDE SEQUENCE</scope>
    <source>
        <strain evidence="3">KCTC 22041</strain>
    </source>
</reference>
<proteinExistence type="predicted"/>
<dbReference type="PANTHER" id="PTHR35848">
    <property type="entry name" value="OXALATE-BINDING PROTEIN"/>
    <property type="match status" value="1"/>
</dbReference>
<comment type="caution">
    <text evidence="3">The sequence shown here is derived from an EMBL/GenBank/DDBJ whole genome shotgun (WGS) entry which is preliminary data.</text>
</comment>
<dbReference type="InterPro" id="IPR011051">
    <property type="entry name" value="RmlC_Cupin_sf"/>
</dbReference>
<dbReference type="RefSeq" id="WP_200271552.1">
    <property type="nucleotide sequence ID" value="NZ_JAENIJ010000021.1"/>
</dbReference>
<dbReference type="SUPFAM" id="SSF51182">
    <property type="entry name" value="RmlC-like cupins"/>
    <property type="match status" value="1"/>
</dbReference>
<dbReference type="Gene3D" id="2.60.120.10">
    <property type="entry name" value="Jelly Rolls"/>
    <property type="match status" value="1"/>
</dbReference>
<dbReference type="InterPro" id="IPR014710">
    <property type="entry name" value="RmlC-like_jellyroll"/>
</dbReference>
<evidence type="ECO:0000313" key="4">
    <source>
        <dbReference type="Proteomes" id="UP000603141"/>
    </source>
</evidence>
<keyword evidence="4" id="KW-1185">Reference proteome</keyword>